<dbReference type="KEGG" id="vg:7778929"/>
<feature type="region of interest" description="Disordered" evidence="1">
    <location>
        <begin position="119"/>
        <end position="158"/>
    </location>
</feature>
<dbReference type="EMBL" id="EU835513">
    <property type="protein sequence ID" value="ACJ14527.1"/>
    <property type="molecule type" value="Genomic_DNA"/>
</dbReference>
<dbReference type="GeneID" id="7778929"/>
<protein>
    <submittedName>
        <fullName evidence="2">E4 ORFD</fullName>
    </submittedName>
</protein>
<evidence type="ECO:0000313" key="2">
    <source>
        <dbReference type="EMBL" id="ACJ14527.1"/>
    </source>
</evidence>
<reference evidence="2 3" key="1">
    <citation type="journal article" date="2009" name="J. Virol.">
        <title>A novel cardiotropic murine adenovirus representing a distinct species of mastadenoviruses.</title>
        <authorList>
            <person name="Klempa B."/>
            <person name="Kruger D.H."/>
            <person name="Auste B."/>
            <person name="Stanko M."/>
            <person name="Krawczyk A."/>
            <person name="Nickel K.F."/>
            <person name="Uberla K."/>
            <person name="Stang A."/>
        </authorList>
    </citation>
    <scope>NUCLEOTIDE SEQUENCE [LARGE SCALE GENOMIC DNA]</scope>
</reference>
<sequence>MSTVSFQYHPGFCLEVRLLSPGVFSLVTVKTVHLSGALRLRTGVVMELGAGALAIVSSSPNCRVSAVTMVLPPGLGHLQLGFLCPPTEFPQGQELAILSIVAVVPCGLGFLPPVTTEETKPSLPLASAEAQETPDPVPSSTDETRASVPACSPPSSAVHAQSLQAGGMGQPFHPILHIEAWVHFVGEVRITEQMVREVEQFVRNYFLIENVFYSVDCDASCPMSCVFFSAKILPRARGLCVRVLCGSHNILRCDFSRILSDFIDVLRFQGNQYGGCIADGMYFV</sequence>
<accession>C3SAV7</accession>
<dbReference type="RefSeq" id="YP_002822226.1">
    <property type="nucleotide sequence ID" value="NC_012584.1"/>
</dbReference>
<evidence type="ECO:0000313" key="3">
    <source>
        <dbReference type="Proteomes" id="UP000141842"/>
    </source>
</evidence>
<dbReference type="Proteomes" id="UP000141842">
    <property type="component" value="Segment"/>
</dbReference>
<keyword evidence="3" id="KW-1185">Reference proteome</keyword>
<evidence type="ECO:0000256" key="1">
    <source>
        <dbReference type="SAM" id="MobiDB-lite"/>
    </source>
</evidence>
<name>C3SAV7_9ADEN</name>
<organism evidence="2 3">
    <name type="scientific">Murine adenovirus 3</name>
    <dbReference type="NCBI Taxonomy" id="573199"/>
    <lineage>
        <taxon>Viruses</taxon>
        <taxon>Varidnaviria</taxon>
        <taxon>Bamfordvirae</taxon>
        <taxon>Preplasmiviricota</taxon>
        <taxon>Polisuviricotina</taxon>
        <taxon>Pharingeaviricetes</taxon>
        <taxon>Rowavirales</taxon>
        <taxon>Adenoviridae</taxon>
        <taxon>Mastadenovirus</taxon>
        <taxon>Mastadenovirus cordis</taxon>
        <taxon>Murine mastadenovirus C</taxon>
    </lineage>
</organism>
<proteinExistence type="predicted"/>
<feature type="compositionally biased region" description="Low complexity" evidence="1">
    <location>
        <begin position="146"/>
        <end position="158"/>
    </location>
</feature>